<accession>A0AAV1REI7</accession>
<gene>
    <name evidence="3" type="ORF">DCAF_LOCUS9573</name>
</gene>
<dbReference type="EMBL" id="CAWUPB010000936">
    <property type="protein sequence ID" value="CAK7333699.1"/>
    <property type="molecule type" value="Genomic_DNA"/>
</dbReference>
<evidence type="ECO:0000256" key="1">
    <source>
        <dbReference type="SAM" id="MobiDB-lite"/>
    </source>
</evidence>
<dbReference type="AlphaFoldDB" id="A0AAV1REI7"/>
<feature type="domain" description="Origin recognition complex subunit 3 N-terminal" evidence="2">
    <location>
        <begin position="70"/>
        <end position="256"/>
    </location>
</feature>
<dbReference type="InterPro" id="IPR045667">
    <property type="entry name" value="ORC3_N"/>
</dbReference>
<evidence type="ECO:0000313" key="4">
    <source>
        <dbReference type="Proteomes" id="UP001314170"/>
    </source>
</evidence>
<dbReference type="Pfam" id="PF07034">
    <property type="entry name" value="ORC3_N"/>
    <property type="match status" value="1"/>
</dbReference>
<dbReference type="PANTHER" id="PTHR12748:SF0">
    <property type="entry name" value="ORIGIN RECOGNITION COMPLEX SUBUNIT 3"/>
    <property type="match status" value="1"/>
</dbReference>
<keyword evidence="4" id="KW-1185">Reference proteome</keyword>
<comment type="caution">
    <text evidence="3">The sequence shown here is derived from an EMBL/GenBank/DDBJ whole genome shotgun (WGS) entry which is preliminary data.</text>
</comment>
<dbReference type="GO" id="GO:0005664">
    <property type="term" value="C:nuclear origin of replication recognition complex"/>
    <property type="evidence" value="ECO:0007669"/>
    <property type="project" value="InterPro"/>
</dbReference>
<dbReference type="InterPro" id="IPR020795">
    <property type="entry name" value="ORC3"/>
</dbReference>
<dbReference type="GO" id="GO:0031261">
    <property type="term" value="C:DNA replication preinitiation complex"/>
    <property type="evidence" value="ECO:0007669"/>
    <property type="project" value="TreeGrafter"/>
</dbReference>
<organism evidence="3 4">
    <name type="scientific">Dovyalis caffra</name>
    <dbReference type="NCBI Taxonomy" id="77055"/>
    <lineage>
        <taxon>Eukaryota</taxon>
        <taxon>Viridiplantae</taxon>
        <taxon>Streptophyta</taxon>
        <taxon>Embryophyta</taxon>
        <taxon>Tracheophyta</taxon>
        <taxon>Spermatophyta</taxon>
        <taxon>Magnoliopsida</taxon>
        <taxon>eudicotyledons</taxon>
        <taxon>Gunneridae</taxon>
        <taxon>Pentapetalae</taxon>
        <taxon>rosids</taxon>
        <taxon>fabids</taxon>
        <taxon>Malpighiales</taxon>
        <taxon>Salicaceae</taxon>
        <taxon>Flacourtieae</taxon>
        <taxon>Dovyalis</taxon>
    </lineage>
</organism>
<dbReference type="GO" id="GO:0006270">
    <property type="term" value="P:DNA replication initiation"/>
    <property type="evidence" value="ECO:0007669"/>
    <property type="project" value="TreeGrafter"/>
</dbReference>
<proteinExistence type="predicted"/>
<name>A0AAV1REI7_9ROSI</name>
<dbReference type="GO" id="GO:0003688">
    <property type="term" value="F:DNA replication origin binding"/>
    <property type="evidence" value="ECO:0007669"/>
    <property type="project" value="TreeGrafter"/>
</dbReference>
<evidence type="ECO:0000259" key="2">
    <source>
        <dbReference type="Pfam" id="PF07034"/>
    </source>
</evidence>
<dbReference type="Proteomes" id="UP001314170">
    <property type="component" value="Unassembled WGS sequence"/>
</dbReference>
<evidence type="ECO:0000313" key="3">
    <source>
        <dbReference type="EMBL" id="CAK7333699.1"/>
    </source>
</evidence>
<feature type="region of interest" description="Disordered" evidence="1">
    <location>
        <begin position="31"/>
        <end position="68"/>
    </location>
</feature>
<dbReference type="GO" id="GO:0005656">
    <property type="term" value="C:nuclear pre-replicative complex"/>
    <property type="evidence" value="ECO:0007669"/>
    <property type="project" value="TreeGrafter"/>
</dbReference>
<reference evidence="3 4" key="1">
    <citation type="submission" date="2024-01" db="EMBL/GenBank/DDBJ databases">
        <authorList>
            <person name="Waweru B."/>
        </authorList>
    </citation>
    <scope>NUCLEOTIDE SEQUENCE [LARGE SCALE GENOMIC DNA]</scope>
</reference>
<protein>
    <recommendedName>
        <fullName evidence="2">Origin recognition complex subunit 3 N-terminal domain-containing protein</fullName>
    </recommendedName>
</protein>
<dbReference type="PANTHER" id="PTHR12748">
    <property type="entry name" value="ORIGIN RECOGNITION COMPLEX SUBUNIT 3"/>
    <property type="match status" value="1"/>
</dbReference>
<sequence>MAHSATASETLPPSTLDTTENNLQPFFVLHRALSQKPEKKPSGTGKTRRRIDLSPSLTKNGESLDAEKAEACDDHRHVSMKMEAFKAVWSKIKSTIEDVLRDINTNAFNEIHCWVRESFNTITSFTKPTFPEATRSFPMVTDATSKQLFAGLVLTKNMEFVDDLLTFKELGSHLKSQGCHVANLSSLDFSVKNGIGGCLRSLLRQFLMVTLDAADVSILATWYREQGSCNNPVVIIIEDMDRCSGSVLSDFILMLRYVGAFLSSSHPALLIAFCAISSVT</sequence>